<keyword evidence="5" id="KW-1185">Reference proteome</keyword>
<dbReference type="FunFam" id="3.90.960.10:FF:000005">
    <property type="entry name" value="Putative prolyl-tRNA synthetase"/>
    <property type="match status" value="1"/>
</dbReference>
<reference evidence="4" key="1">
    <citation type="submission" date="2025-08" db="UniProtKB">
        <authorList>
            <consortium name="Ensembl"/>
        </authorList>
    </citation>
    <scope>IDENTIFICATION</scope>
</reference>
<evidence type="ECO:0000313" key="4">
    <source>
        <dbReference type="Ensembl" id="ENSGMOP00000019585.2"/>
    </source>
</evidence>
<dbReference type="InterPro" id="IPR036754">
    <property type="entry name" value="YbaK/aa-tRNA-synt-asso_dom_sf"/>
</dbReference>
<proteinExistence type="inferred from homology"/>
<sequence>MTSSELRAELEECLRGLNIETSCVEHPPVFTVEEMMPHLQEVGGAVTKNLFLKDKKKKTLWLVTVRHDRQVNLGDLSKHLGLGSGNLRLADEAAMLEKLKVGRGCASALALLFDTEGGVKLLLDEDLVQGGHPAVHLHPMTNTATLGMAPADLLRFLQHTGHPPILHAFP</sequence>
<comment type="similarity">
    <text evidence="1">Belongs to the PRORSD1 family.</text>
</comment>
<dbReference type="PANTHER" id="PTHR31423">
    <property type="entry name" value="YBAK DOMAIN-CONTAINING PROTEIN"/>
    <property type="match status" value="1"/>
</dbReference>
<dbReference type="GeneTree" id="ENSGT00440000033965"/>
<dbReference type="AlphaFoldDB" id="A0A8C4ZQ57"/>
<feature type="domain" description="YbaK/aminoacyl-tRNA synthetase-associated" evidence="3">
    <location>
        <begin position="26"/>
        <end position="156"/>
    </location>
</feature>
<dbReference type="PANTHER" id="PTHR31423:SF3">
    <property type="entry name" value="PROLYL-TRNA SYNTHETASE ASSOCIATED DOMAIN-CONTAINING PROTEIN 1-RELATED"/>
    <property type="match status" value="1"/>
</dbReference>
<dbReference type="Proteomes" id="UP000694546">
    <property type="component" value="Chromosome 15"/>
</dbReference>
<dbReference type="Pfam" id="PF04073">
    <property type="entry name" value="tRNA_edit"/>
    <property type="match status" value="1"/>
</dbReference>
<evidence type="ECO:0000256" key="2">
    <source>
        <dbReference type="ARBA" id="ARBA00031612"/>
    </source>
</evidence>
<dbReference type="GO" id="GO:0002161">
    <property type="term" value="F:aminoacyl-tRNA deacylase activity"/>
    <property type="evidence" value="ECO:0007669"/>
    <property type="project" value="InterPro"/>
</dbReference>
<gene>
    <name evidence="4" type="primary">prorsd1</name>
</gene>
<dbReference type="SUPFAM" id="SSF55826">
    <property type="entry name" value="YbaK/ProRS associated domain"/>
    <property type="match status" value="1"/>
</dbReference>
<dbReference type="OMA" id="CVDHPPV"/>
<evidence type="ECO:0000256" key="1">
    <source>
        <dbReference type="ARBA" id="ARBA00010201"/>
    </source>
</evidence>
<name>A0A8C4ZQ57_GADMO</name>
<dbReference type="OrthoDB" id="424586at2759"/>
<dbReference type="InterPro" id="IPR007214">
    <property type="entry name" value="YbaK/aa-tRNA-synth-assoc-dom"/>
</dbReference>
<accession>A0A8C4ZQ57</accession>
<reference evidence="4" key="2">
    <citation type="submission" date="2025-09" db="UniProtKB">
        <authorList>
            <consortium name="Ensembl"/>
        </authorList>
    </citation>
    <scope>IDENTIFICATION</scope>
</reference>
<dbReference type="CDD" id="cd04335">
    <property type="entry name" value="PrdX_deacylase"/>
    <property type="match status" value="1"/>
</dbReference>
<dbReference type="InterPro" id="IPR040285">
    <property type="entry name" value="ProX/PRXD1"/>
</dbReference>
<dbReference type="Gene3D" id="3.90.960.10">
    <property type="entry name" value="YbaK/aminoacyl-tRNA synthetase-associated domain"/>
    <property type="match status" value="1"/>
</dbReference>
<organism evidence="4 5">
    <name type="scientific">Gadus morhua</name>
    <name type="common">Atlantic cod</name>
    <dbReference type="NCBI Taxonomy" id="8049"/>
    <lineage>
        <taxon>Eukaryota</taxon>
        <taxon>Metazoa</taxon>
        <taxon>Chordata</taxon>
        <taxon>Craniata</taxon>
        <taxon>Vertebrata</taxon>
        <taxon>Euteleostomi</taxon>
        <taxon>Actinopterygii</taxon>
        <taxon>Neopterygii</taxon>
        <taxon>Teleostei</taxon>
        <taxon>Neoteleostei</taxon>
        <taxon>Acanthomorphata</taxon>
        <taxon>Zeiogadaria</taxon>
        <taxon>Gadariae</taxon>
        <taxon>Gadiformes</taxon>
        <taxon>Gadoidei</taxon>
        <taxon>Gadidae</taxon>
        <taxon>Gadus</taxon>
    </lineage>
</organism>
<evidence type="ECO:0000259" key="3">
    <source>
        <dbReference type="Pfam" id="PF04073"/>
    </source>
</evidence>
<protein>
    <recommendedName>
        <fullName evidence="2">PrdX deacylase domain-containing protein 1</fullName>
    </recommendedName>
</protein>
<evidence type="ECO:0000313" key="5">
    <source>
        <dbReference type="Proteomes" id="UP000694546"/>
    </source>
</evidence>
<dbReference type="Ensembl" id="ENSGMOT00000020063.2">
    <property type="protein sequence ID" value="ENSGMOP00000019585.2"/>
    <property type="gene ID" value="ENSGMOG00000018191.2"/>
</dbReference>